<evidence type="ECO:0000313" key="2">
    <source>
        <dbReference type="Proteomes" id="UP000268162"/>
    </source>
</evidence>
<sequence length="671" mass="75660">MAVWPRGGGTYLGHLPCVKEPSVSRTGVPRRTGSDQASGWGTLPVFRYNNRALFSVWNRDYLGPGPTESAKDSASPPSAMGVPSSFLVKLRHQLRQHGFANVDDINHAELVTTPRFLGYAFNPVSFHFCYRRSVLAGDLRLSNPSPEIQQTLRFIVLEVNNTFGEKHLYIHELPVDSSTPPAQGSKKPKGTSCTTGSFTTDRLFHVSPFNNRLGQYRISTCFDSPAYLAICITFFDQLNADRKFQLHDANDNANVPDMLANDDGRYRKFMASVTGHGYRLDGWSLLYILVGYPLTAFFTMPRIVYQAARLAYSRCLPVYPKPEPMPQSIGALAPTPFEYRAILVVMDILSKMTAVRKPRSSAVAFTPTQIRIRLPCAQHHWLHIPPTSPEPTRTLTVECTSYRFFVDLLTSADPLTGLLESYTEGHWESDDLRALLDLMANYFGVISRIVTANHWAKPYPNQAQLGASSDRLAWWFAIHRWLRSHQTIFPYSRTNFIADIRQMFDELLGAEKGSPWGSLLVPSHEWATYKGTSLEATTRQYRASLKSGIAIRLPLPAYDPLPGHSSVIDHYLLHIMGNLTSHMVPLNNVLAALGHTIPVTSLSSWSIAKKGFGRPHLAYTYWLILDTFQSRLAQSLFRLIVRFAPDTNTYETGQRLMLLWPQVMARWLKSY</sequence>
<keyword evidence="2" id="KW-1185">Reference proteome</keyword>
<name>A0A4P9ZUL0_9FUNG</name>
<dbReference type="PANTHER" id="PTHR33973:SF4">
    <property type="entry name" value="OS07G0153300 PROTEIN"/>
    <property type="match status" value="1"/>
</dbReference>
<reference evidence="2" key="1">
    <citation type="journal article" date="2018" name="Nat. Microbiol.">
        <title>Leveraging single-cell genomics to expand the fungal tree of life.</title>
        <authorList>
            <person name="Ahrendt S.R."/>
            <person name="Quandt C.A."/>
            <person name="Ciobanu D."/>
            <person name="Clum A."/>
            <person name="Salamov A."/>
            <person name="Andreopoulos B."/>
            <person name="Cheng J.F."/>
            <person name="Woyke T."/>
            <person name="Pelin A."/>
            <person name="Henrissat B."/>
            <person name="Reynolds N.K."/>
            <person name="Benny G.L."/>
            <person name="Smith M.E."/>
            <person name="James T.Y."/>
            <person name="Grigoriev I.V."/>
        </authorList>
    </citation>
    <scope>NUCLEOTIDE SEQUENCE [LARGE SCALE GENOMIC DNA]</scope>
    <source>
        <strain evidence="2">RSA 468</strain>
    </source>
</reference>
<dbReference type="InterPro" id="IPR010775">
    <property type="entry name" value="DUF1365"/>
</dbReference>
<organism evidence="1 2">
    <name type="scientific">Dimargaris cristalligena</name>
    <dbReference type="NCBI Taxonomy" id="215637"/>
    <lineage>
        <taxon>Eukaryota</taxon>
        <taxon>Fungi</taxon>
        <taxon>Fungi incertae sedis</taxon>
        <taxon>Zoopagomycota</taxon>
        <taxon>Kickxellomycotina</taxon>
        <taxon>Dimargaritomycetes</taxon>
        <taxon>Dimargaritales</taxon>
        <taxon>Dimargaritaceae</taxon>
        <taxon>Dimargaris</taxon>
    </lineage>
</organism>
<evidence type="ECO:0000313" key="1">
    <source>
        <dbReference type="EMBL" id="RKP37235.1"/>
    </source>
</evidence>
<accession>A0A4P9ZUL0</accession>
<dbReference type="Proteomes" id="UP000268162">
    <property type="component" value="Unassembled WGS sequence"/>
</dbReference>
<gene>
    <name evidence="1" type="ORF">BJ085DRAFT_31464</name>
</gene>
<dbReference type="AlphaFoldDB" id="A0A4P9ZUL0"/>
<dbReference type="EMBL" id="ML002521">
    <property type="protein sequence ID" value="RKP37235.1"/>
    <property type="molecule type" value="Genomic_DNA"/>
</dbReference>
<dbReference type="STRING" id="215637.A0A4P9ZUL0"/>
<proteinExistence type="predicted"/>
<protein>
    <submittedName>
        <fullName evidence="1">Uncharacterized protein</fullName>
    </submittedName>
</protein>
<dbReference type="Pfam" id="PF07103">
    <property type="entry name" value="DUF1365"/>
    <property type="match status" value="1"/>
</dbReference>
<dbReference type="PANTHER" id="PTHR33973">
    <property type="entry name" value="OS07G0153300 PROTEIN"/>
    <property type="match status" value="1"/>
</dbReference>